<gene>
    <name evidence="2" type="ORF">ACFQDP_02715</name>
</gene>
<comment type="caution">
    <text evidence="2">The sequence shown here is derived from an EMBL/GenBank/DDBJ whole genome shotgun (WGS) entry which is preliminary data.</text>
</comment>
<evidence type="ECO:0000256" key="1">
    <source>
        <dbReference type="SAM" id="Phobius"/>
    </source>
</evidence>
<sequence>MKFALDTLLLPLQRRFAVLGLLCGLAVTITWWLVVARGVWMAITWASA</sequence>
<keyword evidence="3" id="KW-1185">Reference proteome</keyword>
<reference evidence="3" key="1">
    <citation type="journal article" date="2019" name="Int. J. Syst. Evol. Microbiol.">
        <title>The Global Catalogue of Microorganisms (GCM) 10K type strain sequencing project: providing services to taxonomists for standard genome sequencing and annotation.</title>
        <authorList>
            <consortium name="The Broad Institute Genomics Platform"/>
            <consortium name="The Broad Institute Genome Sequencing Center for Infectious Disease"/>
            <person name="Wu L."/>
            <person name="Ma J."/>
        </authorList>
    </citation>
    <scope>NUCLEOTIDE SEQUENCE [LARGE SCALE GENOMIC DNA]</scope>
    <source>
        <strain evidence="3">CCUG 36916</strain>
    </source>
</reference>
<keyword evidence="1" id="KW-1133">Transmembrane helix</keyword>
<keyword evidence="1" id="KW-0812">Transmembrane</keyword>
<keyword evidence="1" id="KW-0472">Membrane</keyword>
<proteinExistence type="predicted"/>
<accession>A0ABW1WJQ3</accession>
<dbReference type="EMBL" id="JBHSTT010000007">
    <property type="protein sequence ID" value="MFC6388275.1"/>
    <property type="molecule type" value="Genomic_DNA"/>
</dbReference>
<evidence type="ECO:0000313" key="3">
    <source>
        <dbReference type="Proteomes" id="UP001596237"/>
    </source>
</evidence>
<protein>
    <submittedName>
        <fullName evidence="2">Uncharacterized protein</fullName>
    </submittedName>
</protein>
<dbReference type="RefSeq" id="WP_192281823.1">
    <property type="nucleotide sequence ID" value="NZ_JBHSTT010000007.1"/>
</dbReference>
<evidence type="ECO:0000313" key="2">
    <source>
        <dbReference type="EMBL" id="MFC6388275.1"/>
    </source>
</evidence>
<feature type="transmembrane region" description="Helical" evidence="1">
    <location>
        <begin position="16"/>
        <end position="35"/>
    </location>
</feature>
<dbReference type="Proteomes" id="UP001596237">
    <property type="component" value="Unassembled WGS sequence"/>
</dbReference>
<name>A0ABW1WJQ3_9HYPH</name>
<organism evidence="2 3">
    <name type="scientific">Methylorubrum zatmanii</name>
    <dbReference type="NCBI Taxonomy" id="29429"/>
    <lineage>
        <taxon>Bacteria</taxon>
        <taxon>Pseudomonadati</taxon>
        <taxon>Pseudomonadota</taxon>
        <taxon>Alphaproteobacteria</taxon>
        <taxon>Hyphomicrobiales</taxon>
        <taxon>Methylobacteriaceae</taxon>
        <taxon>Methylorubrum</taxon>
    </lineage>
</organism>